<dbReference type="InterPro" id="IPR050736">
    <property type="entry name" value="Sensor_HK_Regulatory"/>
</dbReference>
<dbReference type="InterPro" id="IPR036097">
    <property type="entry name" value="HisK_dim/P_sf"/>
</dbReference>
<keyword evidence="10" id="KW-1185">Reference proteome</keyword>
<feature type="domain" description="Histidine kinase" evidence="8">
    <location>
        <begin position="179"/>
        <end position="397"/>
    </location>
</feature>
<dbReference type="InterPro" id="IPR003661">
    <property type="entry name" value="HisK_dim/P_dom"/>
</dbReference>
<dbReference type="GO" id="GO:0000155">
    <property type="term" value="F:phosphorelay sensor kinase activity"/>
    <property type="evidence" value="ECO:0007669"/>
    <property type="project" value="InterPro"/>
</dbReference>
<sequence length="430" mass="48460">MATCLLVSVASLLTSVANYYLNLTGVMYVTLALFLISGIFYGIARYWKLSKELDLAILAIALVFVNLAWFFNFGSRGPMLQVFVSIFAFFLFICDQKKIGLIISLFFLNLLVFFLAEYQDPDITGRYASELVRVSDVYVGSLVAMGFMLIFGLSVKNNYLKQYRQARHSDQLKSAFLANLSHEIRTPLNAIVGFSSLISEPDCYARERKEFQEIIHANSDYLLHLIEDIVDLSKLESGTLTFHPQLVDLQPLFEKLIQNFQRQLDGMSTKVVIGFENDLSGRLVFVDPDRLEQIFRNLLENAVKFTSVGGIHFGCKLVEGHPVFFVSDTGCGIRKENLEAIFDRFVKIDDDPVRLVRGTGVGLFLCRQLVEKMGGNIRVESKYLEGTSFYFSVGNSLPAEIVARFGFQSASKICDLVNQGHDPDKYFSGN</sequence>
<dbReference type="SUPFAM" id="SSF55874">
    <property type="entry name" value="ATPase domain of HSP90 chaperone/DNA topoisomerase II/histidine kinase"/>
    <property type="match status" value="1"/>
</dbReference>
<dbReference type="Pfam" id="PF02518">
    <property type="entry name" value="HATPase_c"/>
    <property type="match status" value="1"/>
</dbReference>
<keyword evidence="4" id="KW-0808">Transferase</keyword>
<proteinExistence type="predicted"/>
<evidence type="ECO:0000313" key="9">
    <source>
        <dbReference type="EMBL" id="MCW0481137.1"/>
    </source>
</evidence>
<dbReference type="SMART" id="SM00388">
    <property type="entry name" value="HisKA"/>
    <property type="match status" value="1"/>
</dbReference>
<dbReference type="Gene3D" id="3.30.565.10">
    <property type="entry name" value="Histidine kinase-like ATPase, C-terminal domain"/>
    <property type="match status" value="1"/>
</dbReference>
<evidence type="ECO:0000256" key="1">
    <source>
        <dbReference type="ARBA" id="ARBA00000085"/>
    </source>
</evidence>
<comment type="catalytic activity">
    <reaction evidence="1">
        <text>ATP + protein L-histidine = ADP + protein N-phospho-L-histidine.</text>
        <dbReference type="EC" id="2.7.13.3"/>
    </reaction>
</comment>
<name>A0AA41YAQ4_9BACT</name>
<evidence type="ECO:0000256" key="6">
    <source>
        <dbReference type="ARBA" id="ARBA00023012"/>
    </source>
</evidence>
<dbReference type="EC" id="2.7.13.3" evidence="2"/>
<dbReference type="Pfam" id="PF00512">
    <property type="entry name" value="HisKA"/>
    <property type="match status" value="1"/>
</dbReference>
<keyword evidence="5 9" id="KW-0418">Kinase</keyword>
<dbReference type="CDD" id="cd00082">
    <property type="entry name" value="HisKA"/>
    <property type="match status" value="1"/>
</dbReference>
<evidence type="ECO:0000313" key="10">
    <source>
        <dbReference type="Proteomes" id="UP001163821"/>
    </source>
</evidence>
<feature type="transmembrane region" description="Helical" evidence="7">
    <location>
        <begin position="27"/>
        <end position="46"/>
    </location>
</feature>
<dbReference type="Gene3D" id="1.10.287.130">
    <property type="match status" value="1"/>
</dbReference>
<dbReference type="InterPro" id="IPR004358">
    <property type="entry name" value="Sig_transdc_His_kin-like_C"/>
</dbReference>
<feature type="transmembrane region" description="Helical" evidence="7">
    <location>
        <begin position="101"/>
        <end position="118"/>
    </location>
</feature>
<dbReference type="SMART" id="SM00387">
    <property type="entry name" value="HATPase_c"/>
    <property type="match status" value="1"/>
</dbReference>
<dbReference type="PANTHER" id="PTHR43711">
    <property type="entry name" value="TWO-COMPONENT HISTIDINE KINASE"/>
    <property type="match status" value="1"/>
</dbReference>
<evidence type="ECO:0000256" key="3">
    <source>
        <dbReference type="ARBA" id="ARBA00022553"/>
    </source>
</evidence>
<accession>A0AA41YAQ4</accession>
<dbReference type="PRINTS" id="PR00344">
    <property type="entry name" value="BCTRLSENSOR"/>
</dbReference>
<dbReference type="Proteomes" id="UP001163821">
    <property type="component" value="Unassembled WGS sequence"/>
</dbReference>
<dbReference type="EMBL" id="JAPAAF010000001">
    <property type="protein sequence ID" value="MCW0481137.1"/>
    <property type="molecule type" value="Genomic_DNA"/>
</dbReference>
<dbReference type="PROSITE" id="PS50109">
    <property type="entry name" value="HIS_KIN"/>
    <property type="match status" value="1"/>
</dbReference>
<reference evidence="9" key="1">
    <citation type="submission" date="2022-10" db="EMBL/GenBank/DDBJ databases">
        <title>Gaoshiqiia sediminis gen. nov., sp. nov., isolated from coastal sediment.</title>
        <authorList>
            <person name="Yu W.X."/>
            <person name="Mu D.S."/>
            <person name="Du J.Z."/>
            <person name="Liang Y.Q."/>
        </authorList>
    </citation>
    <scope>NUCLEOTIDE SEQUENCE</scope>
    <source>
        <strain evidence="9">A06</strain>
    </source>
</reference>
<organism evidence="9 10">
    <name type="scientific">Gaoshiqia sediminis</name>
    <dbReference type="NCBI Taxonomy" id="2986998"/>
    <lineage>
        <taxon>Bacteria</taxon>
        <taxon>Pseudomonadati</taxon>
        <taxon>Bacteroidota</taxon>
        <taxon>Bacteroidia</taxon>
        <taxon>Marinilabiliales</taxon>
        <taxon>Prolixibacteraceae</taxon>
        <taxon>Gaoshiqia</taxon>
    </lineage>
</organism>
<evidence type="ECO:0000256" key="2">
    <source>
        <dbReference type="ARBA" id="ARBA00012438"/>
    </source>
</evidence>
<feature type="transmembrane region" description="Helical" evidence="7">
    <location>
        <begin position="53"/>
        <end position="71"/>
    </location>
</feature>
<dbReference type="AlphaFoldDB" id="A0AA41YAQ4"/>
<dbReference type="InterPro" id="IPR003594">
    <property type="entry name" value="HATPase_dom"/>
</dbReference>
<keyword evidence="7" id="KW-0812">Transmembrane</keyword>
<gene>
    <name evidence="9" type="ORF">N2K84_00240</name>
</gene>
<dbReference type="InterPro" id="IPR036890">
    <property type="entry name" value="HATPase_C_sf"/>
</dbReference>
<keyword evidence="7" id="KW-1133">Transmembrane helix</keyword>
<feature type="transmembrane region" description="Helical" evidence="7">
    <location>
        <begin position="138"/>
        <end position="155"/>
    </location>
</feature>
<dbReference type="FunFam" id="3.30.565.10:FF:000006">
    <property type="entry name" value="Sensor histidine kinase WalK"/>
    <property type="match status" value="1"/>
</dbReference>
<keyword evidence="7" id="KW-0472">Membrane</keyword>
<comment type="caution">
    <text evidence="9">The sequence shown here is derived from an EMBL/GenBank/DDBJ whole genome shotgun (WGS) entry which is preliminary data.</text>
</comment>
<feature type="transmembrane region" description="Helical" evidence="7">
    <location>
        <begin position="77"/>
        <end position="94"/>
    </location>
</feature>
<protein>
    <recommendedName>
        <fullName evidence="2">histidine kinase</fullName>
        <ecNumber evidence="2">2.7.13.3</ecNumber>
    </recommendedName>
</protein>
<keyword evidence="6" id="KW-0902">Two-component regulatory system</keyword>
<keyword evidence="3" id="KW-0597">Phosphoprotein</keyword>
<evidence type="ECO:0000256" key="7">
    <source>
        <dbReference type="SAM" id="Phobius"/>
    </source>
</evidence>
<dbReference type="SUPFAM" id="SSF47384">
    <property type="entry name" value="Homodimeric domain of signal transducing histidine kinase"/>
    <property type="match status" value="1"/>
</dbReference>
<dbReference type="RefSeq" id="WP_282589742.1">
    <property type="nucleotide sequence ID" value="NZ_JAPAAF010000001.1"/>
</dbReference>
<evidence type="ECO:0000256" key="4">
    <source>
        <dbReference type="ARBA" id="ARBA00022679"/>
    </source>
</evidence>
<evidence type="ECO:0000256" key="5">
    <source>
        <dbReference type="ARBA" id="ARBA00022777"/>
    </source>
</evidence>
<evidence type="ECO:0000259" key="8">
    <source>
        <dbReference type="PROSITE" id="PS50109"/>
    </source>
</evidence>
<dbReference type="PANTHER" id="PTHR43711:SF31">
    <property type="entry name" value="HISTIDINE KINASE"/>
    <property type="match status" value="1"/>
</dbReference>
<dbReference type="InterPro" id="IPR005467">
    <property type="entry name" value="His_kinase_dom"/>
</dbReference>